<feature type="domain" description="Peptidase S49" evidence="6">
    <location>
        <begin position="135"/>
        <end position="281"/>
    </location>
</feature>
<keyword evidence="5" id="KW-0472">Membrane</keyword>
<dbReference type="Gene3D" id="6.20.330.10">
    <property type="match status" value="1"/>
</dbReference>
<protein>
    <submittedName>
        <fullName evidence="7">Protease transmembrane protein</fullName>
    </submittedName>
</protein>
<reference evidence="7 8" key="1">
    <citation type="submission" date="2017-03" db="EMBL/GenBank/DDBJ databases">
        <title>The genome sequence of Candidatus Rickettsiella viridis.</title>
        <authorList>
            <person name="Nikoh N."/>
            <person name="Tsuchida T."/>
            <person name="Yamaguchi K."/>
            <person name="Maeda T."/>
            <person name="Shigenobu S."/>
            <person name="Fukatsu T."/>
        </authorList>
    </citation>
    <scope>NUCLEOTIDE SEQUENCE [LARGE SCALE GENOMIC DNA]</scope>
    <source>
        <strain evidence="7 8">Ap-RA04</strain>
    </source>
</reference>
<keyword evidence="4" id="KW-0720">Serine protease</keyword>
<keyword evidence="2 7" id="KW-0645">Protease</keyword>
<dbReference type="PANTHER" id="PTHR42987">
    <property type="entry name" value="PEPTIDASE S49"/>
    <property type="match status" value="1"/>
</dbReference>
<evidence type="ECO:0000256" key="1">
    <source>
        <dbReference type="ARBA" id="ARBA00008683"/>
    </source>
</evidence>
<dbReference type="InterPro" id="IPR047272">
    <property type="entry name" value="S49_SppA_C"/>
</dbReference>
<dbReference type="OrthoDB" id="9764363at2"/>
<dbReference type="RefSeq" id="WP_126323402.1">
    <property type="nucleotide sequence ID" value="NZ_AP018005.1"/>
</dbReference>
<evidence type="ECO:0000256" key="4">
    <source>
        <dbReference type="ARBA" id="ARBA00022825"/>
    </source>
</evidence>
<evidence type="ECO:0000259" key="6">
    <source>
        <dbReference type="Pfam" id="PF01343"/>
    </source>
</evidence>
<sequence>MTEEVSGNSQWEHRTLEKLLFNTLKEQRAKRRWNIFFKLLFFTLLISFLAALWLNPGNLPNSTKTKPHIGLIDVRGIISDSAAANADNVIESLKNAFDNKNTQAIILRINSPGGSPVQASQIYQEIRYLRTQHPTIKLYAVCGDLCASAAYYIASASDDIYADPSSIVGSIGVRMDSFGFVDTMKKLGVERRLITAGDHKGFLDPFSPQKPDEKQIAAHMIQGVHQQFINAVKQGRGDRLKENPALFSGLAWSGQEALSLGLIDGFGDLSSVSRDLIKNKNIVDYTVKPGLLEQLSDRMGASFAAKISTSLGITPKGFG</sequence>
<dbReference type="AlphaFoldDB" id="A0A2Z5UXD9"/>
<dbReference type="GO" id="GO:0006508">
    <property type="term" value="P:proteolysis"/>
    <property type="evidence" value="ECO:0007669"/>
    <property type="project" value="UniProtKB-KW"/>
</dbReference>
<keyword evidence="5 7" id="KW-0812">Transmembrane</keyword>
<proteinExistence type="inferred from homology"/>
<dbReference type="EMBL" id="AP018005">
    <property type="protein sequence ID" value="BBB15875.1"/>
    <property type="molecule type" value="Genomic_DNA"/>
</dbReference>
<dbReference type="Proteomes" id="UP000282483">
    <property type="component" value="Chromosome"/>
</dbReference>
<dbReference type="SUPFAM" id="SSF52096">
    <property type="entry name" value="ClpP/crotonase"/>
    <property type="match status" value="1"/>
</dbReference>
<evidence type="ECO:0000256" key="5">
    <source>
        <dbReference type="SAM" id="Phobius"/>
    </source>
</evidence>
<dbReference type="Gene3D" id="3.90.226.10">
    <property type="entry name" value="2-enoyl-CoA Hydratase, Chain A, domain 1"/>
    <property type="match status" value="1"/>
</dbReference>
<keyword evidence="8" id="KW-1185">Reference proteome</keyword>
<dbReference type="PANTHER" id="PTHR42987:SF8">
    <property type="entry name" value="PROTEINASE"/>
    <property type="match status" value="1"/>
</dbReference>
<accession>A0A2Z5UXD9</accession>
<organism evidence="7 8">
    <name type="scientific">Candidatus Rickettsiella viridis</name>
    <dbReference type="NCBI Taxonomy" id="676208"/>
    <lineage>
        <taxon>Bacteria</taxon>
        <taxon>Pseudomonadati</taxon>
        <taxon>Pseudomonadota</taxon>
        <taxon>Gammaproteobacteria</taxon>
        <taxon>Legionellales</taxon>
        <taxon>Coxiellaceae</taxon>
        <taxon>Rickettsiella</taxon>
    </lineage>
</organism>
<dbReference type="InterPro" id="IPR002142">
    <property type="entry name" value="Peptidase_S49"/>
</dbReference>
<dbReference type="GO" id="GO:0008236">
    <property type="term" value="F:serine-type peptidase activity"/>
    <property type="evidence" value="ECO:0007669"/>
    <property type="project" value="UniProtKB-KW"/>
</dbReference>
<dbReference type="KEGG" id="rvi:RVIR1_14310"/>
<comment type="similarity">
    <text evidence="1">Belongs to the peptidase S49 family.</text>
</comment>
<keyword evidence="5" id="KW-1133">Transmembrane helix</keyword>
<feature type="transmembrane region" description="Helical" evidence="5">
    <location>
        <begin position="35"/>
        <end position="54"/>
    </location>
</feature>
<evidence type="ECO:0000313" key="8">
    <source>
        <dbReference type="Proteomes" id="UP000282483"/>
    </source>
</evidence>
<dbReference type="Pfam" id="PF01343">
    <property type="entry name" value="Peptidase_S49"/>
    <property type="match status" value="1"/>
</dbReference>
<dbReference type="CDD" id="cd07023">
    <property type="entry name" value="S49_Sppa_N_C"/>
    <property type="match status" value="1"/>
</dbReference>
<evidence type="ECO:0000256" key="3">
    <source>
        <dbReference type="ARBA" id="ARBA00022801"/>
    </source>
</evidence>
<gene>
    <name evidence="7" type="primary">sppA</name>
    <name evidence="7" type="ORF">RVIR1_14310</name>
</gene>
<name>A0A2Z5UXD9_9COXI</name>
<dbReference type="InterPro" id="IPR029045">
    <property type="entry name" value="ClpP/crotonase-like_dom_sf"/>
</dbReference>
<evidence type="ECO:0000256" key="2">
    <source>
        <dbReference type="ARBA" id="ARBA00022670"/>
    </source>
</evidence>
<evidence type="ECO:0000313" key="7">
    <source>
        <dbReference type="EMBL" id="BBB15875.1"/>
    </source>
</evidence>
<keyword evidence="3" id="KW-0378">Hydrolase</keyword>